<proteinExistence type="predicted"/>
<feature type="compositionally biased region" description="Basic and acidic residues" evidence="1">
    <location>
        <begin position="17"/>
        <end position="74"/>
    </location>
</feature>
<name>A0A2N5U7G5_9BASI</name>
<accession>A0A2N5U7G5</accession>
<evidence type="ECO:0000313" key="2">
    <source>
        <dbReference type="EMBL" id="PLW33689.1"/>
    </source>
</evidence>
<sequence length="503" mass="56957">MAKPSKTVGFKNVDPIADIREFHKTDTPNGLKLEEHEGAALDDHGEVTKPEIKSDSSSDLNPEEHDDLKSHADDSDSETDDPPSPSSKGPLQRTGSLTKSVPKNYVINLFFARLQRLTIEKLSSLVSKINFTPRLRGINVMLGRAWSRLRSALSKTDEVAAVSEPGPGAFGIGIKKQTYLYEPLAEHGNLDLEIDLYFRNPHLEMIKNFKYSFVSRGIQNHMKQELQRVFGDFGLTLQSQAKAEKSLQPEIEQLGTFLQKSLTNKYDSSSDAMKNLAERLSAYKSERLLKDQESIASYLPEEQRYLSRLVVSNDPAEFVKQVGVIQKQLAKMVEYKQDAELATAMGSSWQKFPDSSVQEIRRLEDQMIANFGGRENIKSVLHHIEQSDIHKGFMREMNDPASENGALIQMIEPWGYLRKYQKIPHKQLPYEEFGMKEDGQSLKKLKEKLSPFAHDVIETRLRDAASVRAAEMRAEDKLNEIMTPQGIQDFASSLQKSYQLNHS</sequence>
<protein>
    <submittedName>
        <fullName evidence="2">Uncharacterized protein</fullName>
    </submittedName>
</protein>
<reference evidence="2 3" key="1">
    <citation type="submission" date="2017-11" db="EMBL/GenBank/DDBJ databases">
        <title>De novo assembly and phasing of dikaryotic genomes from two isolates of Puccinia coronata f. sp. avenae, the causal agent of oat crown rust.</title>
        <authorList>
            <person name="Miller M.E."/>
            <person name="Zhang Y."/>
            <person name="Omidvar V."/>
            <person name="Sperschneider J."/>
            <person name="Schwessinger B."/>
            <person name="Raley C."/>
            <person name="Palmer J.M."/>
            <person name="Garnica D."/>
            <person name="Upadhyaya N."/>
            <person name="Rathjen J."/>
            <person name="Taylor J.M."/>
            <person name="Park R.F."/>
            <person name="Dodds P.N."/>
            <person name="Hirsch C.D."/>
            <person name="Kianian S.F."/>
            <person name="Figueroa M."/>
        </authorList>
    </citation>
    <scope>NUCLEOTIDE SEQUENCE [LARGE SCALE GENOMIC DNA]</scope>
    <source>
        <strain evidence="2">12SD80</strain>
    </source>
</reference>
<feature type="region of interest" description="Disordered" evidence="1">
    <location>
        <begin position="1"/>
        <end position="97"/>
    </location>
</feature>
<comment type="caution">
    <text evidence="2">The sequence shown here is derived from an EMBL/GenBank/DDBJ whole genome shotgun (WGS) entry which is preliminary data.</text>
</comment>
<dbReference type="EMBL" id="PGCI01000214">
    <property type="protein sequence ID" value="PLW33689.1"/>
    <property type="molecule type" value="Genomic_DNA"/>
</dbReference>
<gene>
    <name evidence="2" type="ORF">PCASD_10296</name>
</gene>
<evidence type="ECO:0000256" key="1">
    <source>
        <dbReference type="SAM" id="MobiDB-lite"/>
    </source>
</evidence>
<evidence type="ECO:0000313" key="3">
    <source>
        <dbReference type="Proteomes" id="UP000235392"/>
    </source>
</evidence>
<organism evidence="2 3">
    <name type="scientific">Puccinia coronata f. sp. avenae</name>
    <dbReference type="NCBI Taxonomy" id="200324"/>
    <lineage>
        <taxon>Eukaryota</taxon>
        <taxon>Fungi</taxon>
        <taxon>Dikarya</taxon>
        <taxon>Basidiomycota</taxon>
        <taxon>Pucciniomycotina</taxon>
        <taxon>Pucciniomycetes</taxon>
        <taxon>Pucciniales</taxon>
        <taxon>Pucciniaceae</taxon>
        <taxon>Puccinia</taxon>
    </lineage>
</organism>
<dbReference type="AlphaFoldDB" id="A0A2N5U7G5"/>
<dbReference type="Proteomes" id="UP000235392">
    <property type="component" value="Unassembled WGS sequence"/>
</dbReference>